<dbReference type="EMBL" id="CAJPDT010000166">
    <property type="protein sequence ID" value="CAF9942050.1"/>
    <property type="molecule type" value="Genomic_DNA"/>
</dbReference>
<feature type="region of interest" description="Disordered" evidence="1">
    <location>
        <begin position="27"/>
        <end position="54"/>
    </location>
</feature>
<evidence type="ECO:0000313" key="3">
    <source>
        <dbReference type="Proteomes" id="UP000664534"/>
    </source>
</evidence>
<name>A0A8H3PJV3_9LECA</name>
<evidence type="ECO:0000313" key="2">
    <source>
        <dbReference type="EMBL" id="CAF9942050.1"/>
    </source>
</evidence>
<keyword evidence="3" id="KW-1185">Reference proteome</keyword>
<evidence type="ECO:0000256" key="1">
    <source>
        <dbReference type="SAM" id="MobiDB-lite"/>
    </source>
</evidence>
<organism evidence="2 3">
    <name type="scientific">Imshaugia aleurites</name>
    <dbReference type="NCBI Taxonomy" id="172621"/>
    <lineage>
        <taxon>Eukaryota</taxon>
        <taxon>Fungi</taxon>
        <taxon>Dikarya</taxon>
        <taxon>Ascomycota</taxon>
        <taxon>Pezizomycotina</taxon>
        <taxon>Lecanoromycetes</taxon>
        <taxon>OSLEUM clade</taxon>
        <taxon>Lecanoromycetidae</taxon>
        <taxon>Lecanorales</taxon>
        <taxon>Lecanorineae</taxon>
        <taxon>Parmeliaceae</taxon>
        <taxon>Imshaugia</taxon>
    </lineage>
</organism>
<accession>A0A8H3PJV3</accession>
<sequence>MEGSKDKDRPARKFIFLDDNDRGKVLAPTDTSSFRPGDQVYYRASGTGPREGPYKIASVPTLKKYTLCHTDSSQTAKDGIEVEENELEQVTG</sequence>
<protein>
    <submittedName>
        <fullName evidence="2">Uncharacterized protein</fullName>
    </submittedName>
</protein>
<dbReference type="AlphaFoldDB" id="A0A8H3PJV3"/>
<proteinExistence type="predicted"/>
<comment type="caution">
    <text evidence="2">The sequence shown here is derived from an EMBL/GenBank/DDBJ whole genome shotgun (WGS) entry which is preliminary data.</text>
</comment>
<reference evidence="2" key="1">
    <citation type="submission" date="2021-03" db="EMBL/GenBank/DDBJ databases">
        <authorList>
            <person name="Tagirdzhanova G."/>
        </authorList>
    </citation>
    <scope>NUCLEOTIDE SEQUENCE</scope>
</reference>
<dbReference type="OrthoDB" id="4725400at2759"/>
<dbReference type="Proteomes" id="UP000664534">
    <property type="component" value="Unassembled WGS sequence"/>
</dbReference>
<gene>
    <name evidence="2" type="ORF">IMSHALPRED_003173</name>
</gene>